<reference evidence="2 3" key="1">
    <citation type="journal article" date="2015" name="Int. J. Syst. Evol. Microbiol.">
        <title>Tumebacillus algifaecis sp. nov., isolated from decomposing algal scum.</title>
        <authorList>
            <person name="Wu Y.F."/>
            <person name="Zhang B."/>
            <person name="Xing P."/>
            <person name="Wu Q.L."/>
            <person name="Liu S.J."/>
        </authorList>
    </citation>
    <scope>NUCLEOTIDE SEQUENCE [LARGE SCALE GENOMIC DNA]</scope>
    <source>
        <strain evidence="2 3">THMBR28</strain>
    </source>
</reference>
<dbReference type="InterPro" id="IPR013879">
    <property type="entry name" value="DUF1761"/>
</dbReference>
<evidence type="ECO:0008006" key="4">
    <source>
        <dbReference type="Google" id="ProtNLM"/>
    </source>
</evidence>
<sequence>MTFELSELNVWAILLGGLLYMAFGALYYSPLLFGNTWVRANGLQDTYMNNPMLYVGAAIVAFASSFLIAVIVQVTGADDILSALGVGLSVGLLAALGLLKNTLFGMTTRKVFAIAIGDHLIAFTLLSILHVMWP</sequence>
<feature type="transmembrane region" description="Helical" evidence="1">
    <location>
        <begin position="111"/>
        <end position="133"/>
    </location>
</feature>
<feature type="transmembrane region" description="Helical" evidence="1">
    <location>
        <begin position="80"/>
        <end position="99"/>
    </location>
</feature>
<keyword evidence="3" id="KW-1185">Reference proteome</keyword>
<protein>
    <recommendedName>
        <fullName evidence="4">DUF1761 domain-containing protein</fullName>
    </recommendedName>
</protein>
<accession>A0A223CWK7</accession>
<dbReference type="AlphaFoldDB" id="A0A223CWK7"/>
<dbReference type="OrthoDB" id="2382138at2"/>
<proteinExistence type="predicted"/>
<gene>
    <name evidence="2" type="ORF">CIG75_00995</name>
</gene>
<evidence type="ECO:0000313" key="3">
    <source>
        <dbReference type="Proteomes" id="UP000214688"/>
    </source>
</evidence>
<dbReference type="EMBL" id="CP022657">
    <property type="protein sequence ID" value="ASS73690.1"/>
    <property type="molecule type" value="Genomic_DNA"/>
</dbReference>
<evidence type="ECO:0000256" key="1">
    <source>
        <dbReference type="SAM" id="Phobius"/>
    </source>
</evidence>
<name>A0A223CWK7_9BACL</name>
<keyword evidence="1" id="KW-1133">Transmembrane helix</keyword>
<keyword evidence="1" id="KW-0812">Transmembrane</keyword>
<organism evidence="2 3">
    <name type="scientific">Tumebacillus algifaecis</name>
    <dbReference type="NCBI Taxonomy" id="1214604"/>
    <lineage>
        <taxon>Bacteria</taxon>
        <taxon>Bacillati</taxon>
        <taxon>Bacillota</taxon>
        <taxon>Bacilli</taxon>
        <taxon>Bacillales</taxon>
        <taxon>Alicyclobacillaceae</taxon>
        <taxon>Tumebacillus</taxon>
    </lineage>
</organism>
<keyword evidence="1" id="KW-0472">Membrane</keyword>
<feature type="transmembrane region" description="Helical" evidence="1">
    <location>
        <begin position="53"/>
        <end position="74"/>
    </location>
</feature>
<dbReference type="RefSeq" id="WP_094234950.1">
    <property type="nucleotide sequence ID" value="NZ_CP022657.1"/>
</dbReference>
<feature type="transmembrane region" description="Helical" evidence="1">
    <location>
        <begin position="12"/>
        <end position="33"/>
    </location>
</feature>
<dbReference type="Pfam" id="PF08570">
    <property type="entry name" value="DUF1761"/>
    <property type="match status" value="1"/>
</dbReference>
<dbReference type="KEGG" id="tab:CIG75_00995"/>
<dbReference type="Proteomes" id="UP000214688">
    <property type="component" value="Chromosome"/>
</dbReference>
<evidence type="ECO:0000313" key="2">
    <source>
        <dbReference type="EMBL" id="ASS73690.1"/>
    </source>
</evidence>